<evidence type="ECO:0000313" key="2">
    <source>
        <dbReference type="EMBL" id="ODM21129.1"/>
    </source>
</evidence>
<keyword evidence="1" id="KW-1133">Transmembrane helix</keyword>
<accession>A0A1E3BJL1</accession>
<keyword evidence="3" id="KW-1185">Reference proteome</keyword>
<evidence type="ECO:0000313" key="3">
    <source>
        <dbReference type="Proteomes" id="UP000094569"/>
    </source>
</evidence>
<name>A0A1E3BJL1_ASPCR</name>
<dbReference type="OrthoDB" id="3639251at2759"/>
<keyword evidence="1" id="KW-0812">Transmembrane</keyword>
<reference evidence="2 3" key="1">
    <citation type="journal article" date="2016" name="BMC Genomics">
        <title>Comparative genomic and transcriptomic analyses of the Fuzhuan brick tea-fermentation fungus Aspergillus cristatus.</title>
        <authorList>
            <person name="Ge Y."/>
            <person name="Wang Y."/>
            <person name="Liu Y."/>
            <person name="Tan Y."/>
            <person name="Ren X."/>
            <person name="Zhang X."/>
            <person name="Hyde K.D."/>
            <person name="Liu Y."/>
            <person name="Liu Z."/>
        </authorList>
    </citation>
    <scope>NUCLEOTIDE SEQUENCE [LARGE SCALE GENOMIC DNA]</scope>
    <source>
        <strain evidence="2 3">GZAAS20.1005</strain>
    </source>
</reference>
<feature type="transmembrane region" description="Helical" evidence="1">
    <location>
        <begin position="42"/>
        <end position="62"/>
    </location>
</feature>
<dbReference type="Proteomes" id="UP000094569">
    <property type="component" value="Unassembled WGS sequence"/>
</dbReference>
<dbReference type="AlphaFoldDB" id="A0A1E3BJL1"/>
<gene>
    <name evidence="2" type="ORF">SI65_04182</name>
</gene>
<dbReference type="STRING" id="573508.A0A1E3BJL1"/>
<sequence length="116" mass="13352">MVDGRPKYSIEKINDLPTVIGCVELVWLFVSSSLADFLKERAPVIAGLGLIQLSAYIVFYVWSSNTTFIMAQYIALDKFVAKLKLWWRPTTACFKYFTYDFHRILVFNQLLQGACI</sequence>
<evidence type="ECO:0000256" key="1">
    <source>
        <dbReference type="SAM" id="Phobius"/>
    </source>
</evidence>
<dbReference type="EMBL" id="JXNT01000003">
    <property type="protein sequence ID" value="ODM21129.1"/>
    <property type="molecule type" value="Genomic_DNA"/>
</dbReference>
<dbReference type="VEuPathDB" id="FungiDB:SI65_04182"/>
<organism evidence="2 3">
    <name type="scientific">Aspergillus cristatus</name>
    <name type="common">Chinese Fuzhuan brick tea-fermentation fungus</name>
    <name type="synonym">Eurotium cristatum</name>
    <dbReference type="NCBI Taxonomy" id="573508"/>
    <lineage>
        <taxon>Eukaryota</taxon>
        <taxon>Fungi</taxon>
        <taxon>Dikarya</taxon>
        <taxon>Ascomycota</taxon>
        <taxon>Pezizomycotina</taxon>
        <taxon>Eurotiomycetes</taxon>
        <taxon>Eurotiomycetidae</taxon>
        <taxon>Eurotiales</taxon>
        <taxon>Aspergillaceae</taxon>
        <taxon>Aspergillus</taxon>
        <taxon>Aspergillus subgen. Aspergillus</taxon>
    </lineage>
</organism>
<comment type="caution">
    <text evidence="2">The sequence shown here is derived from an EMBL/GenBank/DDBJ whole genome shotgun (WGS) entry which is preliminary data.</text>
</comment>
<protein>
    <submittedName>
        <fullName evidence="2">Uncharacterized protein</fullName>
    </submittedName>
</protein>
<proteinExistence type="predicted"/>
<keyword evidence="1" id="KW-0472">Membrane</keyword>